<reference evidence="1 2" key="1">
    <citation type="submission" date="2016-12" db="EMBL/GenBank/DDBJ databases">
        <title>The draft genome sequence of Actinophytocola xinjiangensis.</title>
        <authorList>
            <person name="Wang W."/>
            <person name="Yuan L."/>
        </authorList>
    </citation>
    <scope>NUCLEOTIDE SEQUENCE [LARGE SCALE GENOMIC DNA]</scope>
    <source>
        <strain evidence="1 2">CGMCC 4.4663</strain>
    </source>
</reference>
<gene>
    <name evidence="1" type="ORF">BLA60_22085</name>
</gene>
<sequence>MAARLQEPLDIAEDARLVAGPPVAGAEGAWTVPLTARTAAGDWFCSSMCRIVPFPAESHW</sequence>
<proteinExistence type="predicted"/>
<evidence type="ECO:0000313" key="1">
    <source>
        <dbReference type="EMBL" id="OLF08708.1"/>
    </source>
</evidence>
<protein>
    <submittedName>
        <fullName evidence="1">Uncharacterized protein</fullName>
    </submittedName>
</protein>
<keyword evidence="2" id="KW-1185">Reference proteome</keyword>
<dbReference type="Proteomes" id="UP000185696">
    <property type="component" value="Unassembled WGS sequence"/>
</dbReference>
<evidence type="ECO:0000313" key="2">
    <source>
        <dbReference type="Proteomes" id="UP000185696"/>
    </source>
</evidence>
<comment type="caution">
    <text evidence="1">The sequence shown here is derived from an EMBL/GenBank/DDBJ whole genome shotgun (WGS) entry which is preliminary data.</text>
</comment>
<name>A0A7Z0WKZ8_9PSEU</name>
<accession>A0A7Z0WKZ8</accession>
<dbReference type="EMBL" id="MSIF01000011">
    <property type="protein sequence ID" value="OLF08708.1"/>
    <property type="molecule type" value="Genomic_DNA"/>
</dbReference>
<dbReference type="AlphaFoldDB" id="A0A7Z0WKZ8"/>
<organism evidence="1 2">
    <name type="scientific">Actinophytocola xinjiangensis</name>
    <dbReference type="NCBI Taxonomy" id="485602"/>
    <lineage>
        <taxon>Bacteria</taxon>
        <taxon>Bacillati</taxon>
        <taxon>Actinomycetota</taxon>
        <taxon>Actinomycetes</taxon>
        <taxon>Pseudonocardiales</taxon>
        <taxon>Pseudonocardiaceae</taxon>
    </lineage>
</organism>